<dbReference type="PANTHER" id="PTHR43333:SF1">
    <property type="entry name" value="D-ISOMER SPECIFIC 2-HYDROXYACID DEHYDROGENASE NAD-BINDING DOMAIN-CONTAINING PROTEIN"/>
    <property type="match status" value="1"/>
</dbReference>
<dbReference type="KEGG" id="tad:TRIADDRAFT_53759"/>
<keyword evidence="2" id="KW-0520">NAD</keyword>
<gene>
    <name evidence="4" type="ORF">TRIADDRAFT_53759</name>
</gene>
<dbReference type="Pfam" id="PF02826">
    <property type="entry name" value="2-Hacid_dh_C"/>
    <property type="match status" value="1"/>
</dbReference>
<dbReference type="eggNOG" id="KOG0068">
    <property type="taxonomic scope" value="Eukaryota"/>
</dbReference>
<dbReference type="Gene3D" id="3.40.50.720">
    <property type="entry name" value="NAD(P)-binding Rossmann-like Domain"/>
    <property type="match status" value="2"/>
</dbReference>
<feature type="domain" description="D-isomer specific 2-hydroxyacid dehydrogenase NAD-binding" evidence="3">
    <location>
        <begin position="190"/>
        <end position="367"/>
    </location>
</feature>
<dbReference type="SUPFAM" id="SSF51735">
    <property type="entry name" value="NAD(P)-binding Rossmann-fold domains"/>
    <property type="match status" value="1"/>
</dbReference>
<dbReference type="PANTHER" id="PTHR43333">
    <property type="entry name" value="2-HACID_DH_C DOMAIN-CONTAINING PROTEIN"/>
    <property type="match status" value="1"/>
</dbReference>
<dbReference type="InterPro" id="IPR006140">
    <property type="entry name" value="D-isomer_DH_NAD-bd"/>
</dbReference>
<dbReference type="OrthoDB" id="298012at2759"/>
<evidence type="ECO:0000313" key="5">
    <source>
        <dbReference type="Proteomes" id="UP000009022"/>
    </source>
</evidence>
<keyword evidence="5" id="KW-1185">Reference proteome</keyword>
<accession>B3RQ32</accession>
<name>B3RQ32_TRIAD</name>
<dbReference type="AlphaFoldDB" id="B3RQ32"/>
<dbReference type="GeneID" id="6751334"/>
<evidence type="ECO:0000259" key="3">
    <source>
        <dbReference type="Pfam" id="PF02826"/>
    </source>
</evidence>
<dbReference type="CDD" id="cd05300">
    <property type="entry name" value="2-Hacid_dh_1"/>
    <property type="match status" value="1"/>
</dbReference>
<keyword evidence="1" id="KW-0560">Oxidoreductase</keyword>
<protein>
    <recommendedName>
        <fullName evidence="3">D-isomer specific 2-hydroxyacid dehydrogenase NAD-binding domain-containing protein</fullName>
    </recommendedName>
</protein>
<evidence type="ECO:0000256" key="2">
    <source>
        <dbReference type="ARBA" id="ARBA00023027"/>
    </source>
</evidence>
<dbReference type="GO" id="GO:0030267">
    <property type="term" value="F:glyoxylate reductase (NADPH) activity"/>
    <property type="evidence" value="ECO:0000318"/>
    <property type="project" value="GO_Central"/>
</dbReference>
<dbReference type="SUPFAM" id="SSF52283">
    <property type="entry name" value="Formate/glycerate dehydrogenase catalytic domain-like"/>
    <property type="match status" value="1"/>
</dbReference>
<dbReference type="HOGENOM" id="CLU_019796_1_0_1"/>
<dbReference type="RefSeq" id="XP_002109583.1">
    <property type="nucleotide sequence ID" value="XM_002109547.1"/>
</dbReference>
<proteinExistence type="predicted"/>
<dbReference type="GO" id="GO:0051287">
    <property type="term" value="F:NAD binding"/>
    <property type="evidence" value="ECO:0007669"/>
    <property type="project" value="InterPro"/>
</dbReference>
<dbReference type="OMA" id="FWTAWGL"/>
<dbReference type="InterPro" id="IPR036291">
    <property type="entry name" value="NAD(P)-bd_dom_sf"/>
</dbReference>
<evidence type="ECO:0000256" key="1">
    <source>
        <dbReference type="ARBA" id="ARBA00023002"/>
    </source>
</evidence>
<dbReference type="InParanoid" id="B3RQ32"/>
<dbReference type="Proteomes" id="UP000009022">
    <property type="component" value="Unassembled WGS sequence"/>
</dbReference>
<evidence type="ECO:0000313" key="4">
    <source>
        <dbReference type="EMBL" id="EDV27749.1"/>
    </source>
</evidence>
<dbReference type="STRING" id="10228.B3RQ32"/>
<dbReference type="EMBL" id="DS985242">
    <property type="protein sequence ID" value="EDV27749.1"/>
    <property type="molecule type" value="Genomic_DNA"/>
</dbReference>
<dbReference type="CTD" id="6751334"/>
<dbReference type="GO" id="GO:0016618">
    <property type="term" value="F:hydroxypyruvate reductase [NAD(P)H] activity"/>
    <property type="evidence" value="ECO:0000318"/>
    <property type="project" value="GO_Central"/>
</dbReference>
<dbReference type="FunFam" id="3.40.50.720:FF:000363">
    <property type="entry name" value="D-isomer specific 2-hydroxyacid dehydrogenase"/>
    <property type="match status" value="1"/>
</dbReference>
<dbReference type="PhylomeDB" id="B3RQ32"/>
<organism evidence="4 5">
    <name type="scientific">Trichoplax adhaerens</name>
    <name type="common">Trichoplax reptans</name>
    <dbReference type="NCBI Taxonomy" id="10228"/>
    <lineage>
        <taxon>Eukaryota</taxon>
        <taxon>Metazoa</taxon>
        <taxon>Placozoa</taxon>
        <taxon>Uniplacotomia</taxon>
        <taxon>Trichoplacea</taxon>
        <taxon>Trichoplacidae</taxon>
        <taxon>Trichoplax</taxon>
    </lineage>
</organism>
<dbReference type="GO" id="GO:0005829">
    <property type="term" value="C:cytosol"/>
    <property type="evidence" value="ECO:0000318"/>
    <property type="project" value="GO_Central"/>
</dbReference>
<sequence length="402" mass="45711">MKRIVHIFSREPGLKEIIASMHRDVELKEICPPSPVPSSYKPGIRTGFKIDCSIYQQVIEEEELQYMGMAALYLGLATGMHIEHILSTTSIRFQPVIDDIITGDIINRNRCKEGSSLTAKQINELEEAEVLISDPQLAGPLLSRLKNLKWMQSTWAGNDAMKNFVTTKPTFVMTRMADTFGYTISEYVLAQIIIHERHLDRYWQQQKDKIWKQRSVRSLQDLTLGILGAGNIGCHVAKVAKNIGMTTWGLVRRELPSHDRSPFVDHYRTQNNLQELLSENDYICNVLPNTSKTMNLLSGNVLKVCEKKKPVFINVGRGGIIDDNSLITAIRNGWISAAILDVFNEEPLPADHPFWTIPEITITPHISGPGIPVKISEVFVRNLKFYNANKDLDFVYNWDEEY</sequence>
<reference evidence="4 5" key="1">
    <citation type="journal article" date="2008" name="Nature">
        <title>The Trichoplax genome and the nature of placozoans.</title>
        <authorList>
            <person name="Srivastava M."/>
            <person name="Begovic E."/>
            <person name="Chapman J."/>
            <person name="Putnam N.H."/>
            <person name="Hellsten U."/>
            <person name="Kawashima T."/>
            <person name="Kuo A."/>
            <person name="Mitros T."/>
            <person name="Salamov A."/>
            <person name="Carpenter M.L."/>
            <person name="Signorovitch A.Y."/>
            <person name="Moreno M.A."/>
            <person name="Kamm K."/>
            <person name="Grimwood J."/>
            <person name="Schmutz J."/>
            <person name="Shapiro H."/>
            <person name="Grigoriev I.V."/>
            <person name="Buss L.W."/>
            <person name="Schierwater B."/>
            <person name="Dellaporta S.L."/>
            <person name="Rokhsar D.S."/>
        </authorList>
    </citation>
    <scope>NUCLEOTIDE SEQUENCE [LARGE SCALE GENOMIC DNA]</scope>
    <source>
        <strain evidence="4 5">Grell-BS-1999</strain>
    </source>
</reference>